<name>A0A1I0URV4_9GAMM</name>
<dbReference type="PANTHER" id="PTHR30087:SF0">
    <property type="entry name" value="INNER MEMBRANE PROTEIN"/>
    <property type="match status" value="1"/>
</dbReference>
<reference evidence="4 5" key="1">
    <citation type="submission" date="2019-12" db="EMBL/GenBank/DDBJ databases">
        <title>Draft genome sequence of Pseudomonas otitidis recovered from a chicken carcass.</title>
        <authorList>
            <person name="Vieira T.R."/>
            <person name="Oliviera E.F.C."/>
            <person name="Silva N.M.V."/>
            <person name="Sambrano G.E."/>
            <person name="Cibulski S.P."/>
            <person name="Cardoso M.R.I."/>
        </authorList>
    </citation>
    <scope>NUCLEOTIDE SEQUENCE [LARGE SCALE GENOMIC DNA]</scope>
    <source>
        <strain evidence="4 5">25_K</strain>
    </source>
</reference>
<evidence type="ECO:0000313" key="6">
    <source>
        <dbReference type="Proteomes" id="UP000501237"/>
    </source>
</evidence>
<accession>A0A1I0URV4</accession>
<dbReference type="STRING" id="319939.SAMN05216263_12340"/>
<dbReference type="KEGG" id="poj:PtoMrB4_47460"/>
<organism evidence="4 5">
    <name type="scientific">Metapseudomonas otitidis</name>
    <dbReference type="NCBI Taxonomy" id="319939"/>
    <lineage>
        <taxon>Bacteria</taxon>
        <taxon>Pseudomonadati</taxon>
        <taxon>Pseudomonadota</taxon>
        <taxon>Gammaproteobacteria</taxon>
        <taxon>Pseudomonadales</taxon>
        <taxon>Pseudomonadaceae</taxon>
        <taxon>Metapseudomonas</taxon>
    </lineage>
</organism>
<dbReference type="InterPro" id="IPR017087">
    <property type="entry name" value="UCP037004"/>
</dbReference>
<dbReference type="Proteomes" id="UP000461288">
    <property type="component" value="Unassembled WGS sequence"/>
</dbReference>
<dbReference type="InterPro" id="IPR007553">
    <property type="entry name" value="2-thiour_desulf"/>
</dbReference>
<feature type="domain" description="DUF1722" evidence="1">
    <location>
        <begin position="195"/>
        <end position="311"/>
    </location>
</feature>
<dbReference type="Proteomes" id="UP000501237">
    <property type="component" value="Chromosome"/>
</dbReference>
<evidence type="ECO:0000313" key="5">
    <source>
        <dbReference type="Proteomes" id="UP000461288"/>
    </source>
</evidence>
<protein>
    <submittedName>
        <fullName evidence="3">2-thiouracil desulfurase family protein</fullName>
    </submittedName>
    <submittedName>
        <fullName evidence="4">DUF1722 domain-containing protein</fullName>
    </submittedName>
</protein>
<reference evidence="2 6" key="2">
    <citation type="journal article" date="2020" name="Microbiol. Resour. Announc.">
        <title>Complete genome sequence of Pseudomonas otitidis strain MrB4, isolated from Lake Biwa in Japan.</title>
        <authorList>
            <person name="Miyazaki K."/>
            <person name="Hase E."/>
            <person name="Maruya T."/>
        </authorList>
    </citation>
    <scope>NUCLEOTIDE SEQUENCE [LARGE SCALE GENOMIC DNA]</scope>
    <source>
        <strain evidence="2 6">MrB4</strain>
    </source>
</reference>
<dbReference type="AlphaFoldDB" id="A0A1I0URV4"/>
<dbReference type="EMBL" id="WTFN01000066">
    <property type="protein sequence ID" value="MWK58662.1"/>
    <property type="molecule type" value="Genomic_DNA"/>
</dbReference>
<dbReference type="Pfam" id="PF08349">
    <property type="entry name" value="DUF1722"/>
    <property type="match status" value="1"/>
</dbReference>
<dbReference type="PIRSF" id="PIRSF037004">
    <property type="entry name" value="UCP037004"/>
    <property type="match status" value="1"/>
</dbReference>
<keyword evidence="7" id="KW-1185">Reference proteome</keyword>
<reference evidence="3 7" key="3">
    <citation type="submission" date="2023-10" db="EMBL/GenBank/DDBJ databases">
        <title>Pseudomonas otitidis isolated from a paediatric patient with cystic fibrosis in Chile.</title>
        <authorList>
            <person name="Amsteins-Romero L."/>
            <person name="Opazo-Capurro A."/>
            <person name="Matus-Kohler M."/>
            <person name="Gonzalez-Rocha G."/>
        </authorList>
    </citation>
    <scope>NUCLEOTIDE SEQUENCE [LARGE SCALE GENOMIC DNA]</scope>
    <source>
        <strain evidence="3 7">P-714</strain>
    </source>
</reference>
<evidence type="ECO:0000313" key="2">
    <source>
        <dbReference type="EMBL" id="BCA30769.1"/>
    </source>
</evidence>
<proteinExistence type="predicted"/>
<evidence type="ECO:0000313" key="4">
    <source>
        <dbReference type="EMBL" id="MWK58662.1"/>
    </source>
</evidence>
<dbReference type="PANTHER" id="PTHR30087">
    <property type="entry name" value="INNER MEMBRANE PROTEIN"/>
    <property type="match status" value="1"/>
</dbReference>
<dbReference type="RefSeq" id="WP_044404505.1">
    <property type="nucleotide sequence ID" value="NZ_AP022642.1"/>
</dbReference>
<dbReference type="EMBL" id="JAWJUL010000058">
    <property type="protein sequence ID" value="MDV3440923.1"/>
    <property type="molecule type" value="Genomic_DNA"/>
</dbReference>
<evidence type="ECO:0000313" key="7">
    <source>
        <dbReference type="Proteomes" id="UP001273935"/>
    </source>
</evidence>
<dbReference type="InterPro" id="IPR013560">
    <property type="entry name" value="DUF1722"/>
</dbReference>
<evidence type="ECO:0000313" key="3">
    <source>
        <dbReference type="EMBL" id="MDV3440923.1"/>
    </source>
</evidence>
<dbReference type="Pfam" id="PF04463">
    <property type="entry name" value="2-thiour_desulf"/>
    <property type="match status" value="1"/>
</dbReference>
<sequence length="320" mass="35845">MSSAPTAQPPKIGISACLMGEEVRFNGGHKESRLCSQFLARHLEFVRVCPEVGIGLGTPRPTLRLVGDPAAPRAVGSRDERDVSDALRDYGRQTAERLDDLDGFIFMQKSPSCGLYRVKVYQDNGYPAEGGGRGLFAETFCAARPDLPVEEEGRLCDPVLRENFLTRVYAHAEWRALQAEGLTRRGILEFHARYKYQLMASDPARYRALGRMLGGIGEHHPEELAPRYFSELMKGLSRCATRGTHSNVLQHLSGYLKDALSREEKAEMQALIDKYRAGIVPLVVPMTLLKHHFARHPHPYIAQQAYLQPHPEDLSLRNAI</sequence>
<dbReference type="EMBL" id="AP022642">
    <property type="protein sequence ID" value="BCA30769.1"/>
    <property type="molecule type" value="Genomic_DNA"/>
</dbReference>
<gene>
    <name evidence="4" type="ORF">GO594_21990</name>
    <name evidence="2" type="ORF">PtoMrB4_47460</name>
    <name evidence="3" type="ORF">R0G64_15975</name>
</gene>
<dbReference type="Proteomes" id="UP001273935">
    <property type="component" value="Unassembled WGS sequence"/>
</dbReference>
<evidence type="ECO:0000259" key="1">
    <source>
        <dbReference type="Pfam" id="PF08349"/>
    </source>
</evidence>
<dbReference type="GeneID" id="57399964"/>